<dbReference type="Proteomes" id="UP000555552">
    <property type="component" value="Unassembled WGS sequence"/>
</dbReference>
<dbReference type="InterPro" id="IPR007436">
    <property type="entry name" value="DUF485"/>
</dbReference>
<comment type="caution">
    <text evidence="3">The sequence shown here is derived from an EMBL/GenBank/DDBJ whole genome shotgun (WGS) entry which is preliminary data.</text>
</comment>
<organism evidence="3 4">
    <name type="scientific">Pseudokineococcus marinus</name>
    <dbReference type="NCBI Taxonomy" id="351215"/>
    <lineage>
        <taxon>Bacteria</taxon>
        <taxon>Bacillati</taxon>
        <taxon>Actinomycetota</taxon>
        <taxon>Actinomycetes</taxon>
        <taxon>Kineosporiales</taxon>
        <taxon>Kineosporiaceae</taxon>
        <taxon>Pseudokineococcus</taxon>
    </lineage>
</organism>
<name>A0A849BVD7_9ACTN</name>
<proteinExistence type="predicted"/>
<dbReference type="AlphaFoldDB" id="A0A849BVD7"/>
<dbReference type="EMBL" id="JABEMA010000144">
    <property type="protein sequence ID" value="NNH23466.1"/>
    <property type="molecule type" value="Genomic_DNA"/>
</dbReference>
<accession>A0A849BVD7</accession>
<evidence type="ECO:0000313" key="3">
    <source>
        <dbReference type="EMBL" id="NNH23466.1"/>
    </source>
</evidence>
<sequence length="121" mass="13323">MPRHDPAQHRPDPGAAAPGLATAEEVRESPEFAALQRRFRRFIFPMAGAFLAWYALYVLLAALAPDFMAQRVGGSTITVGLLLGLGQFVSTFAITMVYRSWADKRFDPEASALRERIEGVA</sequence>
<keyword evidence="4" id="KW-1185">Reference proteome</keyword>
<feature type="compositionally biased region" description="Basic and acidic residues" evidence="1">
    <location>
        <begin position="1"/>
        <end position="12"/>
    </location>
</feature>
<evidence type="ECO:0000313" key="4">
    <source>
        <dbReference type="Proteomes" id="UP000555552"/>
    </source>
</evidence>
<keyword evidence="2" id="KW-0472">Membrane</keyword>
<evidence type="ECO:0000256" key="1">
    <source>
        <dbReference type="SAM" id="MobiDB-lite"/>
    </source>
</evidence>
<keyword evidence="2" id="KW-1133">Transmembrane helix</keyword>
<dbReference type="SUPFAM" id="SSF103473">
    <property type="entry name" value="MFS general substrate transporter"/>
    <property type="match status" value="1"/>
</dbReference>
<feature type="transmembrane region" description="Helical" evidence="2">
    <location>
        <begin position="42"/>
        <end position="64"/>
    </location>
</feature>
<keyword evidence="2" id="KW-0812">Transmembrane</keyword>
<dbReference type="PANTHER" id="PTHR38441">
    <property type="entry name" value="INTEGRAL MEMBRANE PROTEIN-RELATED"/>
    <property type="match status" value="1"/>
</dbReference>
<protein>
    <submittedName>
        <fullName evidence="3">DUF485 domain-containing protein</fullName>
    </submittedName>
</protein>
<feature type="region of interest" description="Disordered" evidence="1">
    <location>
        <begin position="1"/>
        <end position="24"/>
    </location>
</feature>
<dbReference type="PANTHER" id="PTHR38441:SF1">
    <property type="entry name" value="MEMBRANE PROTEIN"/>
    <property type="match status" value="1"/>
</dbReference>
<evidence type="ECO:0000256" key="2">
    <source>
        <dbReference type="SAM" id="Phobius"/>
    </source>
</evidence>
<dbReference type="InterPro" id="IPR036259">
    <property type="entry name" value="MFS_trans_sf"/>
</dbReference>
<gene>
    <name evidence="3" type="ORF">HLB09_10255</name>
</gene>
<dbReference type="Pfam" id="PF04341">
    <property type="entry name" value="DUF485"/>
    <property type="match status" value="1"/>
</dbReference>
<feature type="transmembrane region" description="Helical" evidence="2">
    <location>
        <begin position="76"/>
        <end position="98"/>
    </location>
</feature>
<reference evidence="3 4" key="1">
    <citation type="submission" date="2020-05" db="EMBL/GenBank/DDBJ databases">
        <title>MicrobeNet Type strains.</title>
        <authorList>
            <person name="Nicholson A.C."/>
        </authorList>
    </citation>
    <scope>NUCLEOTIDE SEQUENCE [LARGE SCALE GENOMIC DNA]</scope>
    <source>
        <strain evidence="3 4">JCM 14547</strain>
    </source>
</reference>